<dbReference type="Gene3D" id="3.30.70.270">
    <property type="match status" value="1"/>
</dbReference>
<name>A0AAN2K7L4_ENTAG</name>
<dbReference type="PROSITE" id="PS50883">
    <property type="entry name" value="EAL"/>
    <property type="match status" value="1"/>
</dbReference>
<dbReference type="Gene3D" id="3.20.20.450">
    <property type="entry name" value="EAL domain"/>
    <property type="match status" value="1"/>
</dbReference>
<dbReference type="Pfam" id="PF01590">
    <property type="entry name" value="GAF"/>
    <property type="match status" value="1"/>
</dbReference>
<protein>
    <submittedName>
        <fullName evidence="2">EAL domain-containing protein</fullName>
    </submittedName>
</protein>
<dbReference type="InterPro" id="IPR001633">
    <property type="entry name" value="EAL_dom"/>
</dbReference>
<feature type="domain" description="EAL" evidence="1">
    <location>
        <begin position="317"/>
        <end position="569"/>
    </location>
</feature>
<proteinExistence type="predicted"/>
<gene>
    <name evidence="2" type="ORF">DAPPPG734_25700</name>
</gene>
<evidence type="ECO:0000259" key="1">
    <source>
        <dbReference type="PROSITE" id="PS50883"/>
    </source>
</evidence>
<dbReference type="InterPro" id="IPR003018">
    <property type="entry name" value="GAF"/>
</dbReference>
<sequence>MMKAPDEGRDEILGQFVRLAAQRLGIPASFVSVVDDEQQTIMAAHNFGLKTSSRQNAFCRHVIDSGSPLVVCDTLLHPDFVHHPLTTGAPCIRFYAGVPLRHPDGFIPGTLCVTDTRPHPFPAQQVQRLGLLAEMVMSFLYAWHGAGLTDAVTGLPDRQRLVRDLQLLASQGDVRPRRLVLIDCLEMSRARDLVGSLGAGTVERLLRDIAMLLPLRLRPAKEERLYAFSAGRFALLTLEGGRLSAGRVSTLLHGISADPGDNMSLELSPVTGESVFTPGPRAGQMAIAQAMTALTEAITRGVPAIPSGRQGQGMSSFLPGPDELADVVRTGDRLSLLFRPRFSMETGRPVALEARVEWAHPQQGTLSPAVLITCGISPVFLHLLTEWTLNQVITQLQRWHGTCITLPVSVLVSEHDIAMPGFASALKRRMKRARLPLFLLNIDCLTPESLADNPAALSGLGRLRQHGFTVSLDGLNGASGDLGYLTRLPPGVVIFPPALWCELSPDTASRIRIRGIIRMLEGQDYRVLSPGGERADDGDTLNGYFSGRALPAEALQSWLYWKLRDSCRR</sequence>
<dbReference type="EMBL" id="OW970319">
    <property type="protein sequence ID" value="CAH6385307.1"/>
    <property type="molecule type" value="Genomic_DNA"/>
</dbReference>
<dbReference type="InterPro" id="IPR029016">
    <property type="entry name" value="GAF-like_dom_sf"/>
</dbReference>
<dbReference type="InterPro" id="IPR043128">
    <property type="entry name" value="Rev_trsase/Diguanyl_cyclase"/>
</dbReference>
<organism evidence="2 3">
    <name type="scientific">Enterobacter agglomerans</name>
    <name type="common">Erwinia herbicola</name>
    <name type="synonym">Pantoea agglomerans</name>
    <dbReference type="NCBI Taxonomy" id="549"/>
    <lineage>
        <taxon>Bacteria</taxon>
        <taxon>Pseudomonadati</taxon>
        <taxon>Pseudomonadota</taxon>
        <taxon>Gammaproteobacteria</taxon>
        <taxon>Enterobacterales</taxon>
        <taxon>Erwiniaceae</taxon>
        <taxon>Pantoea</taxon>
        <taxon>Pantoea agglomerans group</taxon>
    </lineage>
</organism>
<dbReference type="InterPro" id="IPR035919">
    <property type="entry name" value="EAL_sf"/>
</dbReference>
<dbReference type="SMART" id="SM00052">
    <property type="entry name" value="EAL"/>
    <property type="match status" value="1"/>
</dbReference>
<dbReference type="CDD" id="cd01948">
    <property type="entry name" value="EAL"/>
    <property type="match status" value="1"/>
</dbReference>
<accession>A0AAN2K7L4</accession>
<keyword evidence="2" id="KW-0614">Plasmid</keyword>
<dbReference type="SUPFAM" id="SSF141868">
    <property type="entry name" value="EAL domain-like"/>
    <property type="match status" value="1"/>
</dbReference>
<dbReference type="Pfam" id="PF00563">
    <property type="entry name" value="EAL"/>
    <property type="match status" value="1"/>
</dbReference>
<dbReference type="SUPFAM" id="SSF55781">
    <property type="entry name" value="GAF domain-like"/>
    <property type="match status" value="1"/>
</dbReference>
<dbReference type="PANTHER" id="PTHR43102:SF2">
    <property type="entry name" value="GAF DOMAIN-CONTAINING PROTEIN"/>
    <property type="match status" value="1"/>
</dbReference>
<reference evidence="2" key="1">
    <citation type="submission" date="2022-05" db="EMBL/GenBank/DDBJ databases">
        <authorList>
            <person name="Pothier F. J."/>
        </authorList>
    </citation>
    <scope>NUCLEOTIDE SEQUENCE</scope>
    <source>
        <strain evidence="2">DAPP-PG734</strain>
        <plasmid evidence="2">P4</plasmid>
    </source>
</reference>
<dbReference type="PANTHER" id="PTHR43102">
    <property type="entry name" value="SLR1143 PROTEIN"/>
    <property type="match status" value="1"/>
</dbReference>
<dbReference type="Proteomes" id="UP001158961">
    <property type="component" value="Plasmid P4"/>
</dbReference>
<evidence type="ECO:0000313" key="2">
    <source>
        <dbReference type="EMBL" id="CAH6385307.1"/>
    </source>
</evidence>
<dbReference type="SMART" id="SM00065">
    <property type="entry name" value="GAF"/>
    <property type="match status" value="1"/>
</dbReference>
<dbReference type="Gene3D" id="3.30.450.40">
    <property type="match status" value="1"/>
</dbReference>
<dbReference type="AlphaFoldDB" id="A0AAN2K7L4"/>
<evidence type="ECO:0000313" key="3">
    <source>
        <dbReference type="Proteomes" id="UP001158961"/>
    </source>
</evidence>
<geneLocation type="plasmid" evidence="2 3">
    <name>P4</name>
</geneLocation>